<dbReference type="Pfam" id="PF13041">
    <property type="entry name" value="PPR_2"/>
    <property type="match status" value="1"/>
</dbReference>
<dbReference type="InterPro" id="IPR044179">
    <property type="entry name" value="PPR5-like"/>
</dbReference>
<name>A0AA38FYW0_TAXCH</name>
<evidence type="ECO:0008006" key="6">
    <source>
        <dbReference type="Google" id="ProtNLM"/>
    </source>
</evidence>
<dbReference type="InterPro" id="IPR011990">
    <property type="entry name" value="TPR-like_helical_dom_sf"/>
</dbReference>
<dbReference type="InterPro" id="IPR002885">
    <property type="entry name" value="PPR_rpt"/>
</dbReference>
<dbReference type="Gene3D" id="1.25.40.10">
    <property type="entry name" value="Tetratricopeptide repeat domain"/>
    <property type="match status" value="2"/>
</dbReference>
<dbReference type="Pfam" id="PF13812">
    <property type="entry name" value="PPR_3"/>
    <property type="match status" value="1"/>
</dbReference>
<comment type="similarity">
    <text evidence="1">Belongs to the PPR family. P subfamily.</text>
</comment>
<dbReference type="SUPFAM" id="SSF81901">
    <property type="entry name" value="HCP-like"/>
    <property type="match status" value="1"/>
</dbReference>
<dbReference type="AlphaFoldDB" id="A0AA38FYW0"/>
<sequence length="328" mass="37563">MAAPCFLAAPVFLRSPDPNHSIPTSLKFTCLNSFISRSPLEGLYFKSIRRNSWPCDNFSRVVRCQQKKNRWGKHPPESGLMKRAQIKALSIILRREAAKANMDKKSGPKQSKKLLPRTVLEALTDRIDNKQWESALKIFEILREQLWYRPNPRIYTRLLVMLGKCRQYERAQSLFQLMIEEGLEPSIESFTALASAYSRSGLLDKAFSILNRMKAFPQCQPDVYTYSILIKSCVEASRFDYVDKLLSEMSANGIKPNTVTYNTILDAYGKAGNFKEVEDILSEMLENPDSKPDVWTMNATLRAFGNSKQIEMMENCYEKFQAVGVQPD</sequence>
<dbReference type="OMA" id="PRIYTRL"/>
<gene>
    <name evidence="4" type="ORF">KI387_028020</name>
</gene>
<feature type="repeat" description="PPR" evidence="3">
    <location>
        <begin position="257"/>
        <end position="287"/>
    </location>
</feature>
<keyword evidence="2" id="KW-0677">Repeat</keyword>
<organism evidence="4 5">
    <name type="scientific">Taxus chinensis</name>
    <name type="common">Chinese yew</name>
    <name type="synonym">Taxus wallichiana var. chinensis</name>
    <dbReference type="NCBI Taxonomy" id="29808"/>
    <lineage>
        <taxon>Eukaryota</taxon>
        <taxon>Viridiplantae</taxon>
        <taxon>Streptophyta</taxon>
        <taxon>Embryophyta</taxon>
        <taxon>Tracheophyta</taxon>
        <taxon>Spermatophyta</taxon>
        <taxon>Pinopsida</taxon>
        <taxon>Pinidae</taxon>
        <taxon>Conifers II</taxon>
        <taxon>Cupressales</taxon>
        <taxon>Taxaceae</taxon>
        <taxon>Taxus</taxon>
    </lineage>
</organism>
<dbReference type="PROSITE" id="PS51375">
    <property type="entry name" value="PPR"/>
    <property type="match status" value="4"/>
</dbReference>
<protein>
    <recommendedName>
        <fullName evidence="6">Pentatricopeptide repeat-containing protein</fullName>
    </recommendedName>
</protein>
<dbReference type="NCBIfam" id="TIGR00756">
    <property type="entry name" value="PPR"/>
    <property type="match status" value="4"/>
</dbReference>
<evidence type="ECO:0000256" key="2">
    <source>
        <dbReference type="ARBA" id="ARBA00022737"/>
    </source>
</evidence>
<proteinExistence type="inferred from homology"/>
<evidence type="ECO:0000256" key="1">
    <source>
        <dbReference type="ARBA" id="ARBA00007626"/>
    </source>
</evidence>
<dbReference type="GO" id="GO:0003729">
    <property type="term" value="F:mRNA binding"/>
    <property type="evidence" value="ECO:0007669"/>
    <property type="project" value="InterPro"/>
</dbReference>
<feature type="repeat" description="PPR" evidence="3">
    <location>
        <begin position="186"/>
        <end position="216"/>
    </location>
</feature>
<evidence type="ECO:0000313" key="4">
    <source>
        <dbReference type="EMBL" id="KAH9312985.1"/>
    </source>
</evidence>
<keyword evidence="5" id="KW-1185">Reference proteome</keyword>
<reference evidence="4 5" key="1">
    <citation type="journal article" date="2021" name="Nat. Plants">
        <title>The Taxus genome provides insights into paclitaxel biosynthesis.</title>
        <authorList>
            <person name="Xiong X."/>
            <person name="Gou J."/>
            <person name="Liao Q."/>
            <person name="Li Y."/>
            <person name="Zhou Q."/>
            <person name="Bi G."/>
            <person name="Li C."/>
            <person name="Du R."/>
            <person name="Wang X."/>
            <person name="Sun T."/>
            <person name="Guo L."/>
            <person name="Liang H."/>
            <person name="Lu P."/>
            <person name="Wu Y."/>
            <person name="Zhang Z."/>
            <person name="Ro D.K."/>
            <person name="Shang Y."/>
            <person name="Huang S."/>
            <person name="Yan J."/>
        </authorList>
    </citation>
    <scope>NUCLEOTIDE SEQUENCE [LARGE SCALE GENOMIC DNA]</scope>
    <source>
        <strain evidence="4">Ta-2019</strain>
    </source>
</reference>
<dbReference type="Pfam" id="PF01535">
    <property type="entry name" value="PPR"/>
    <property type="match status" value="1"/>
</dbReference>
<accession>A0AA38FYW0</accession>
<dbReference type="PANTHER" id="PTHR47874:SF6">
    <property type="entry name" value="PENTATRICOPEPTIDE REPEAT-CONTAINING PROTEIN"/>
    <property type="match status" value="1"/>
</dbReference>
<dbReference type="EMBL" id="JAHRHJ020000006">
    <property type="protein sequence ID" value="KAH9312985.1"/>
    <property type="molecule type" value="Genomic_DNA"/>
</dbReference>
<evidence type="ECO:0000313" key="5">
    <source>
        <dbReference type="Proteomes" id="UP000824469"/>
    </source>
</evidence>
<evidence type="ECO:0000256" key="3">
    <source>
        <dbReference type="PROSITE-ProRule" id="PRU00708"/>
    </source>
</evidence>
<dbReference type="PANTHER" id="PTHR47874">
    <property type="entry name" value="EXPRESSED PROTEIN"/>
    <property type="match status" value="1"/>
</dbReference>
<feature type="repeat" description="PPR" evidence="3">
    <location>
        <begin position="151"/>
        <end position="185"/>
    </location>
</feature>
<feature type="repeat" description="PPR" evidence="3">
    <location>
        <begin position="222"/>
        <end position="256"/>
    </location>
</feature>
<dbReference type="Proteomes" id="UP000824469">
    <property type="component" value="Unassembled WGS sequence"/>
</dbReference>
<feature type="non-terminal residue" evidence="4">
    <location>
        <position position="1"/>
    </location>
</feature>
<comment type="caution">
    <text evidence="4">The sequence shown here is derived from an EMBL/GenBank/DDBJ whole genome shotgun (WGS) entry which is preliminary data.</text>
</comment>